<dbReference type="InterPro" id="IPR014710">
    <property type="entry name" value="RmlC-like_jellyroll"/>
</dbReference>
<dbReference type="SUPFAM" id="SSF51206">
    <property type="entry name" value="cAMP-binding domain-like"/>
    <property type="match status" value="1"/>
</dbReference>
<feature type="domain" description="Cyclic nucleotide-binding" evidence="1">
    <location>
        <begin position="10"/>
        <end position="122"/>
    </location>
</feature>
<evidence type="ECO:0000313" key="3">
    <source>
        <dbReference type="Proteomes" id="UP001155483"/>
    </source>
</evidence>
<comment type="caution">
    <text evidence="2">The sequence shown here is derived from an EMBL/GenBank/DDBJ whole genome shotgun (WGS) entry which is preliminary data.</text>
</comment>
<accession>A0A9X3B9B8</accession>
<evidence type="ECO:0000313" key="2">
    <source>
        <dbReference type="EMBL" id="MCU7550986.1"/>
    </source>
</evidence>
<name>A0A9X3B9B8_9BACT</name>
<gene>
    <name evidence="2" type="ORF">OCK74_17845</name>
</gene>
<dbReference type="CDD" id="cd00038">
    <property type="entry name" value="CAP_ED"/>
    <property type="match status" value="1"/>
</dbReference>
<dbReference type="Gene3D" id="2.60.120.10">
    <property type="entry name" value="Jelly Rolls"/>
    <property type="match status" value="1"/>
</dbReference>
<organism evidence="2 3">
    <name type="scientific">Paraflavisolibacter caeni</name>
    <dbReference type="NCBI Taxonomy" id="2982496"/>
    <lineage>
        <taxon>Bacteria</taxon>
        <taxon>Pseudomonadati</taxon>
        <taxon>Bacteroidota</taxon>
        <taxon>Chitinophagia</taxon>
        <taxon>Chitinophagales</taxon>
        <taxon>Chitinophagaceae</taxon>
        <taxon>Paraflavisolibacter</taxon>
    </lineage>
</organism>
<reference evidence="2" key="2">
    <citation type="submission" date="2023-04" db="EMBL/GenBank/DDBJ databases">
        <title>Paracnuella aquatica gen. nov., sp. nov., a member of the family Chitinophagaceae isolated from a hot spring.</title>
        <authorList>
            <person name="Wang C."/>
        </authorList>
    </citation>
    <scope>NUCLEOTIDE SEQUENCE</scope>
    <source>
        <strain evidence="2">LB-8</strain>
    </source>
</reference>
<dbReference type="InterPro" id="IPR000595">
    <property type="entry name" value="cNMP-bd_dom"/>
</dbReference>
<dbReference type="Proteomes" id="UP001155483">
    <property type="component" value="Unassembled WGS sequence"/>
</dbReference>
<dbReference type="AlphaFoldDB" id="A0A9X3B9B8"/>
<keyword evidence="3" id="KW-1185">Reference proteome</keyword>
<dbReference type="PROSITE" id="PS50042">
    <property type="entry name" value="CNMP_BINDING_3"/>
    <property type="match status" value="1"/>
</dbReference>
<protein>
    <submittedName>
        <fullName evidence="2">Crp/Fnr family transcriptional regulator</fullName>
    </submittedName>
</protein>
<dbReference type="EMBL" id="JAOTIF010000016">
    <property type="protein sequence ID" value="MCU7550986.1"/>
    <property type="molecule type" value="Genomic_DNA"/>
</dbReference>
<evidence type="ECO:0000259" key="1">
    <source>
        <dbReference type="PROSITE" id="PS50042"/>
    </source>
</evidence>
<dbReference type="Pfam" id="PF00027">
    <property type="entry name" value="cNMP_binding"/>
    <property type="match status" value="1"/>
</dbReference>
<dbReference type="RefSeq" id="WP_279298425.1">
    <property type="nucleotide sequence ID" value="NZ_JAOTIF010000016.1"/>
</dbReference>
<reference evidence="2" key="1">
    <citation type="submission" date="2022-09" db="EMBL/GenBank/DDBJ databases">
        <authorList>
            <person name="Yuan C."/>
            <person name="Ke Z."/>
        </authorList>
    </citation>
    <scope>NUCLEOTIDE SEQUENCE</scope>
    <source>
        <strain evidence="2">LB-8</strain>
    </source>
</reference>
<sequence>MDYLKSTINKISFLNDEEWSLLSGFIQTKTLSKNEYLLKEGQYCDSIAYINSGVLIYFKFFENGKEITIDFAFDGDWVTDNLSRLKNEPSSINIKAIENTEVFMIKQKDIQYLFERIPQLERLGRILMEQAFIKIAQHSIDLQVLSAKERYKKMLQNYPVVFQKVPLYHIANYLGVAPKSLSRIRNELSK</sequence>
<dbReference type="InterPro" id="IPR018490">
    <property type="entry name" value="cNMP-bd_dom_sf"/>
</dbReference>
<proteinExistence type="predicted"/>